<feature type="transmembrane region" description="Helical" evidence="1">
    <location>
        <begin position="61"/>
        <end position="81"/>
    </location>
</feature>
<dbReference type="Proteomes" id="UP001500731">
    <property type="component" value="Unassembled WGS sequence"/>
</dbReference>
<evidence type="ECO:0000256" key="1">
    <source>
        <dbReference type="SAM" id="Phobius"/>
    </source>
</evidence>
<keyword evidence="1" id="KW-1133">Transmembrane helix</keyword>
<feature type="transmembrane region" description="Helical" evidence="1">
    <location>
        <begin position="133"/>
        <end position="156"/>
    </location>
</feature>
<feature type="transmembrane region" description="Helical" evidence="1">
    <location>
        <begin position="168"/>
        <end position="190"/>
    </location>
</feature>
<gene>
    <name evidence="2" type="ORF">GCM10023171_01270</name>
</gene>
<protein>
    <recommendedName>
        <fullName evidence="4">DUF5134 domain-containing protein</fullName>
    </recommendedName>
</protein>
<dbReference type="RefSeq" id="WP_345183315.1">
    <property type="nucleotide sequence ID" value="NZ_BAABGP010000003.1"/>
</dbReference>
<organism evidence="2 3">
    <name type="scientific">Microbacterium panaciterrae</name>
    <dbReference type="NCBI Taxonomy" id="985759"/>
    <lineage>
        <taxon>Bacteria</taxon>
        <taxon>Bacillati</taxon>
        <taxon>Actinomycetota</taxon>
        <taxon>Actinomycetes</taxon>
        <taxon>Micrococcales</taxon>
        <taxon>Microbacteriaceae</taxon>
        <taxon>Microbacterium</taxon>
    </lineage>
</organism>
<evidence type="ECO:0000313" key="3">
    <source>
        <dbReference type="Proteomes" id="UP001500731"/>
    </source>
</evidence>
<keyword evidence="3" id="KW-1185">Reference proteome</keyword>
<keyword evidence="1" id="KW-0812">Transmembrane</keyword>
<evidence type="ECO:0008006" key="4">
    <source>
        <dbReference type="Google" id="ProtNLM"/>
    </source>
</evidence>
<feature type="transmembrane region" description="Helical" evidence="1">
    <location>
        <begin position="93"/>
        <end position="113"/>
    </location>
</feature>
<sequence length="192" mass="18498">MLVFHEVAMGLMIGSAIAAALCCLGAAGLSAGRAVPWQSGQAAIVMALGMVALCADRSDAGVALLVSAVGLGSAMVGAIGVRGRSHAGACFHRALGCVAMALCAMAMLGAQVSRGPLGRTGAAAAGHAGHGSVVPLGVLAAAGVGLVLVLMLVDRVRHRPAARGGTRVLLAAEGGAMALSLAVMGAMAVAGL</sequence>
<keyword evidence="1" id="KW-0472">Membrane</keyword>
<name>A0ABP8P2A8_9MICO</name>
<dbReference type="EMBL" id="BAABGP010000003">
    <property type="protein sequence ID" value="GAA4477911.1"/>
    <property type="molecule type" value="Genomic_DNA"/>
</dbReference>
<evidence type="ECO:0000313" key="2">
    <source>
        <dbReference type="EMBL" id="GAA4477911.1"/>
    </source>
</evidence>
<reference evidence="3" key="1">
    <citation type="journal article" date="2019" name="Int. J. Syst. Evol. Microbiol.">
        <title>The Global Catalogue of Microorganisms (GCM) 10K type strain sequencing project: providing services to taxonomists for standard genome sequencing and annotation.</title>
        <authorList>
            <consortium name="The Broad Institute Genomics Platform"/>
            <consortium name="The Broad Institute Genome Sequencing Center for Infectious Disease"/>
            <person name="Wu L."/>
            <person name="Ma J."/>
        </authorList>
    </citation>
    <scope>NUCLEOTIDE SEQUENCE [LARGE SCALE GENOMIC DNA]</scope>
    <source>
        <strain evidence="3">JCM 17839</strain>
    </source>
</reference>
<proteinExistence type="predicted"/>
<accession>A0ABP8P2A8</accession>
<comment type="caution">
    <text evidence="2">The sequence shown here is derived from an EMBL/GenBank/DDBJ whole genome shotgun (WGS) entry which is preliminary data.</text>
</comment>